<keyword evidence="2" id="KW-1133">Transmembrane helix</keyword>
<comment type="caution">
    <text evidence="4">The sequence shown here is derived from an EMBL/GenBank/DDBJ whole genome shotgun (WGS) entry which is preliminary data.</text>
</comment>
<proteinExistence type="inferred from homology"/>
<accession>A0A510Y3B3</accession>
<organism evidence="4 5">
    <name type="scientific">Marinococcus halophilus</name>
    <dbReference type="NCBI Taxonomy" id="1371"/>
    <lineage>
        <taxon>Bacteria</taxon>
        <taxon>Bacillati</taxon>
        <taxon>Bacillota</taxon>
        <taxon>Bacilli</taxon>
        <taxon>Bacillales</taxon>
        <taxon>Bacillaceae</taxon>
        <taxon>Marinococcus</taxon>
    </lineage>
</organism>
<dbReference type="OrthoDB" id="9810906at2"/>
<protein>
    <submittedName>
        <fullName evidence="4">PGA biosynthesis protein CapA</fullName>
    </submittedName>
</protein>
<evidence type="ECO:0000259" key="3">
    <source>
        <dbReference type="SMART" id="SM00854"/>
    </source>
</evidence>
<evidence type="ECO:0000313" key="4">
    <source>
        <dbReference type="EMBL" id="GEK57816.1"/>
    </source>
</evidence>
<dbReference type="AlphaFoldDB" id="A0A510Y3B3"/>
<comment type="similarity">
    <text evidence="1">Belongs to the CapA family.</text>
</comment>
<dbReference type="STRING" id="1371.GCA_900166605_02820"/>
<keyword evidence="2" id="KW-0472">Membrane</keyword>
<reference evidence="4 5" key="1">
    <citation type="submission" date="2019-07" db="EMBL/GenBank/DDBJ databases">
        <title>Whole genome shotgun sequence of Marinococcus halophilus NBRC 102359.</title>
        <authorList>
            <person name="Hosoyama A."/>
            <person name="Uohara A."/>
            <person name="Ohji S."/>
            <person name="Ichikawa N."/>
        </authorList>
    </citation>
    <scope>NUCLEOTIDE SEQUENCE [LARGE SCALE GENOMIC DNA]</scope>
    <source>
        <strain evidence="4 5">NBRC 102359</strain>
    </source>
</reference>
<feature type="transmembrane region" description="Helical" evidence="2">
    <location>
        <begin position="27"/>
        <end position="44"/>
    </location>
</feature>
<dbReference type="Pfam" id="PF09587">
    <property type="entry name" value="PGA_cap"/>
    <property type="match status" value="1"/>
</dbReference>
<dbReference type="Proteomes" id="UP000321051">
    <property type="component" value="Unassembled WGS sequence"/>
</dbReference>
<keyword evidence="5" id="KW-1185">Reference proteome</keyword>
<dbReference type="CDD" id="cd07381">
    <property type="entry name" value="MPP_CapA"/>
    <property type="match status" value="1"/>
</dbReference>
<dbReference type="SUPFAM" id="SSF56300">
    <property type="entry name" value="Metallo-dependent phosphatases"/>
    <property type="match status" value="1"/>
</dbReference>
<evidence type="ECO:0000256" key="1">
    <source>
        <dbReference type="ARBA" id="ARBA00005662"/>
    </source>
</evidence>
<keyword evidence="2" id="KW-0812">Transmembrane</keyword>
<gene>
    <name evidence="4" type="primary">capA</name>
    <name evidence="4" type="ORF">MHA01_07210</name>
</gene>
<evidence type="ECO:0000313" key="5">
    <source>
        <dbReference type="Proteomes" id="UP000321051"/>
    </source>
</evidence>
<dbReference type="PANTHER" id="PTHR33393:SF13">
    <property type="entry name" value="PGA BIOSYNTHESIS PROTEIN CAPA"/>
    <property type="match status" value="1"/>
</dbReference>
<dbReference type="EMBL" id="BJUN01000003">
    <property type="protein sequence ID" value="GEK57816.1"/>
    <property type="molecule type" value="Genomic_DNA"/>
</dbReference>
<dbReference type="RefSeq" id="WP_094908053.1">
    <property type="nucleotide sequence ID" value="NZ_BJUN01000003.1"/>
</dbReference>
<feature type="domain" description="Capsule synthesis protein CapA" evidence="3">
    <location>
        <begin position="62"/>
        <end position="304"/>
    </location>
</feature>
<name>A0A510Y3B3_MARHA</name>
<evidence type="ECO:0000256" key="2">
    <source>
        <dbReference type="SAM" id="Phobius"/>
    </source>
</evidence>
<sequence>MAKRLLNFKEKYLAYTKRQRRKAGKHAILGIIICLVAMTLIRVVEPSAAESEYQQEQNTVFTSAMVGDMMTGRHVEEIANQEGYESLFQYAKPTLEAADYTIGNFENPIVDNPDQTEEADKIINLSSKSGAIDGLEDAGFDAVNLANNHMMDYQYAGLNETLQAFQNSSIDVVGAGANANEAHNYTLSTHNGMDVATLGVNDITYANMEQAGPNSSGILTSQDPSAYIDAVQRADANADLVIVNIHFGQEYDSTPTTRQRQMTQAIADAGADVIIGAHPHVLQSVEVYNNTFIMHSIGNFVFDQGWTRTRDSVIANYSLGEDGTAHLEMQPFRVFEATPRPVESAFHRERIFRQLTKDTQNKDAIIENGEHLVFEADHSNVIDSMEQSSNQNNNQNTTQNQ</sequence>
<dbReference type="Gene3D" id="3.60.21.10">
    <property type="match status" value="1"/>
</dbReference>
<dbReference type="InterPro" id="IPR029052">
    <property type="entry name" value="Metallo-depent_PP-like"/>
</dbReference>
<dbReference type="InterPro" id="IPR052169">
    <property type="entry name" value="CW_Biosynth-Accessory"/>
</dbReference>
<dbReference type="InterPro" id="IPR019079">
    <property type="entry name" value="Capsule_synth_CapA"/>
</dbReference>
<dbReference type="SMART" id="SM00854">
    <property type="entry name" value="PGA_cap"/>
    <property type="match status" value="1"/>
</dbReference>
<dbReference type="PANTHER" id="PTHR33393">
    <property type="entry name" value="POLYGLUTAMINE SYNTHESIS ACCESSORY PROTEIN RV0574C-RELATED"/>
    <property type="match status" value="1"/>
</dbReference>